<protein>
    <recommendedName>
        <fullName evidence="3">HPr kinase</fullName>
    </recommendedName>
</protein>
<accession>A0A330L6Z6</accession>
<dbReference type="EMBL" id="OUNR01000016">
    <property type="protein sequence ID" value="SPP65488.1"/>
    <property type="molecule type" value="Genomic_DNA"/>
</dbReference>
<dbReference type="InterPro" id="IPR027417">
    <property type="entry name" value="P-loop_NTPase"/>
</dbReference>
<gene>
    <name evidence="1" type="ORF">NITLEN_30402</name>
</gene>
<organism evidence="1 2">
    <name type="scientific">Nitrospira lenta</name>
    <dbReference type="NCBI Taxonomy" id="1436998"/>
    <lineage>
        <taxon>Bacteria</taxon>
        <taxon>Pseudomonadati</taxon>
        <taxon>Nitrospirota</taxon>
        <taxon>Nitrospiria</taxon>
        <taxon>Nitrospirales</taxon>
        <taxon>Nitrospiraceae</taxon>
        <taxon>Nitrospira</taxon>
    </lineage>
</organism>
<evidence type="ECO:0000313" key="1">
    <source>
        <dbReference type="EMBL" id="SPP65488.1"/>
    </source>
</evidence>
<dbReference type="SUPFAM" id="SSF53795">
    <property type="entry name" value="PEP carboxykinase-like"/>
    <property type="match status" value="1"/>
</dbReference>
<reference evidence="2" key="1">
    <citation type="submission" date="2018-04" db="EMBL/GenBank/DDBJ databases">
        <authorList>
            <person name="Lucker S."/>
            <person name="Sakoula D."/>
        </authorList>
    </citation>
    <scope>NUCLEOTIDE SEQUENCE [LARGE SCALE GENOMIC DNA]</scope>
</reference>
<evidence type="ECO:0008006" key="3">
    <source>
        <dbReference type="Google" id="ProtNLM"/>
    </source>
</evidence>
<evidence type="ECO:0000313" key="2">
    <source>
        <dbReference type="Proteomes" id="UP000248168"/>
    </source>
</evidence>
<dbReference type="RefSeq" id="WP_121989762.1">
    <property type="nucleotide sequence ID" value="NZ_OUNR01000016.1"/>
</dbReference>
<keyword evidence="2" id="KW-1185">Reference proteome</keyword>
<dbReference type="Gene3D" id="3.40.50.300">
    <property type="entry name" value="P-loop containing nucleotide triphosphate hydrolases"/>
    <property type="match status" value="1"/>
</dbReference>
<name>A0A330L6Z6_9BACT</name>
<dbReference type="AlphaFoldDB" id="A0A330L6Z6"/>
<dbReference type="OrthoDB" id="384098at2"/>
<proteinExistence type="predicted"/>
<sequence length="301" mass="33173">MRFTLEIGGYRITVHESQDHSVLLWPLRPFDVFLVDNHDPADIMVTVAVVPTLPDLPTDRVRFDSAHGHWKLLESGDQLVINSLSPKTGASRARARVSADYRRVEAWVLPDVQSGDVGWSPMYLFNPILEVCLLSLLARDGGILLHASGLAYQESGFVFTGASGTGKSTLAGWFAEQGAHILSDERIIVRRTCSSVTLYGTPWIGSGEFAANAAAPLSRLFCIRHGQDRHRFEPLPASRIVAFLLQQTFLPYWDRAAMDATVDSLIALTRQIPCIGLACLKNPDVVDAIMEHQRTAPLTTV</sequence>
<dbReference type="InParanoid" id="A0A330L6Z6"/>
<dbReference type="Proteomes" id="UP000248168">
    <property type="component" value="Unassembled WGS sequence"/>
</dbReference>